<dbReference type="EMBL" id="ML119716">
    <property type="protein sequence ID" value="RPA78044.1"/>
    <property type="molecule type" value="Genomic_DNA"/>
</dbReference>
<keyword evidence="2" id="KW-1185">Reference proteome</keyword>
<evidence type="ECO:0000313" key="2">
    <source>
        <dbReference type="Proteomes" id="UP000275078"/>
    </source>
</evidence>
<sequence>MPKNRPRTSIVHQAGTSPSGALKERYWVNMAVEKDSVAAASLDCDGTGTNAEEESVVRSLTKPSNEDADTLPSYRGIFQVPVRGGGAVDHLRIFENTLVEAEKIQCGRRHFGIADSTWKKACAAKSLPKELRAKVENVLIELYRTVFMLLDDLYTFLDRCLCEFYVRRRPAQKEDEEQGDNWLISTMEARLHKFRDYGSKWDTMHKSAWVGGGSGLYPEDGKPIPLLSMFRPKKLWLVYTAMMQVYWGIIRAIWPFYERQLKAGGWEWIADFANSEPKKRLVASELNELDIALRSVSLTLFLWNLRIPSAESSLVRHCPAAELIWGSYT</sequence>
<organism evidence="1 2">
    <name type="scientific">Ascobolus immersus RN42</name>
    <dbReference type="NCBI Taxonomy" id="1160509"/>
    <lineage>
        <taxon>Eukaryota</taxon>
        <taxon>Fungi</taxon>
        <taxon>Dikarya</taxon>
        <taxon>Ascomycota</taxon>
        <taxon>Pezizomycotina</taxon>
        <taxon>Pezizomycetes</taxon>
        <taxon>Pezizales</taxon>
        <taxon>Ascobolaceae</taxon>
        <taxon>Ascobolus</taxon>
    </lineage>
</organism>
<reference evidence="1 2" key="1">
    <citation type="journal article" date="2018" name="Nat. Ecol. Evol.">
        <title>Pezizomycetes genomes reveal the molecular basis of ectomycorrhizal truffle lifestyle.</title>
        <authorList>
            <person name="Murat C."/>
            <person name="Payen T."/>
            <person name="Noel B."/>
            <person name="Kuo A."/>
            <person name="Morin E."/>
            <person name="Chen J."/>
            <person name="Kohler A."/>
            <person name="Krizsan K."/>
            <person name="Balestrini R."/>
            <person name="Da Silva C."/>
            <person name="Montanini B."/>
            <person name="Hainaut M."/>
            <person name="Levati E."/>
            <person name="Barry K.W."/>
            <person name="Belfiori B."/>
            <person name="Cichocki N."/>
            <person name="Clum A."/>
            <person name="Dockter R.B."/>
            <person name="Fauchery L."/>
            <person name="Guy J."/>
            <person name="Iotti M."/>
            <person name="Le Tacon F."/>
            <person name="Lindquist E.A."/>
            <person name="Lipzen A."/>
            <person name="Malagnac F."/>
            <person name="Mello A."/>
            <person name="Molinier V."/>
            <person name="Miyauchi S."/>
            <person name="Poulain J."/>
            <person name="Riccioni C."/>
            <person name="Rubini A."/>
            <person name="Sitrit Y."/>
            <person name="Splivallo R."/>
            <person name="Traeger S."/>
            <person name="Wang M."/>
            <person name="Zifcakova L."/>
            <person name="Wipf D."/>
            <person name="Zambonelli A."/>
            <person name="Paolocci F."/>
            <person name="Nowrousian M."/>
            <person name="Ottonello S."/>
            <person name="Baldrian P."/>
            <person name="Spatafora J.W."/>
            <person name="Henrissat B."/>
            <person name="Nagy L.G."/>
            <person name="Aury J.M."/>
            <person name="Wincker P."/>
            <person name="Grigoriev I.V."/>
            <person name="Bonfante P."/>
            <person name="Martin F.M."/>
        </authorList>
    </citation>
    <scope>NUCLEOTIDE SEQUENCE [LARGE SCALE GENOMIC DNA]</scope>
    <source>
        <strain evidence="1 2">RN42</strain>
    </source>
</reference>
<name>A0A3N4I8C8_ASCIM</name>
<proteinExistence type="predicted"/>
<accession>A0A3N4I8C8</accession>
<protein>
    <submittedName>
        <fullName evidence="1">Uncharacterized protein</fullName>
    </submittedName>
</protein>
<dbReference type="Proteomes" id="UP000275078">
    <property type="component" value="Unassembled WGS sequence"/>
</dbReference>
<gene>
    <name evidence="1" type="ORF">BJ508DRAFT_364036</name>
</gene>
<dbReference type="AlphaFoldDB" id="A0A3N4I8C8"/>
<evidence type="ECO:0000313" key="1">
    <source>
        <dbReference type="EMBL" id="RPA78044.1"/>
    </source>
</evidence>